<evidence type="ECO:0000259" key="8">
    <source>
        <dbReference type="PROSITE" id="PS00622"/>
    </source>
</evidence>
<evidence type="ECO:0000256" key="5">
    <source>
        <dbReference type="ARBA" id="ARBA00023125"/>
    </source>
</evidence>
<dbReference type="Proteomes" id="UP000325292">
    <property type="component" value="Chromosome"/>
</dbReference>
<dbReference type="Gene3D" id="1.20.120.1810">
    <property type="match status" value="1"/>
</dbReference>
<dbReference type="InterPro" id="IPR007627">
    <property type="entry name" value="RNA_pol_sigma70_r2"/>
</dbReference>
<feature type="domain" description="HTH luxR-type" evidence="8">
    <location>
        <begin position="171"/>
        <end position="198"/>
    </location>
</feature>
<dbReference type="InterPro" id="IPR016371">
    <property type="entry name" value="RNA_pol_sigma-H_factor"/>
</dbReference>
<reference evidence="9 10" key="1">
    <citation type="journal article" date="2019" name="Sci. Rep.">
        <title>Sulfobacillus thermotolerans: new insights into resistance and metabolic capacities of acidophilic chemolithotrophs.</title>
        <authorList>
            <person name="Panyushkina A.E."/>
            <person name="Babenko V.V."/>
            <person name="Nikitina A.S."/>
            <person name="Selezneva O.V."/>
            <person name="Tsaplina I.A."/>
            <person name="Letarova M.A."/>
            <person name="Kostryukova E.S."/>
            <person name="Letarov A.V."/>
        </authorList>
    </citation>
    <scope>NUCLEOTIDE SEQUENCE [LARGE SCALE GENOMIC DNA]</scope>
    <source>
        <strain evidence="9 10">Kr1</strain>
    </source>
</reference>
<dbReference type="PROSITE" id="PS00622">
    <property type="entry name" value="HTH_LUXR_1"/>
    <property type="match status" value="1"/>
</dbReference>
<dbReference type="InterPro" id="IPR016032">
    <property type="entry name" value="Sig_transdc_resp-reg_C-effctor"/>
</dbReference>
<comment type="similarity">
    <text evidence="1">Belongs to the sigma-70 factor family.</text>
</comment>
<dbReference type="EMBL" id="CP019454">
    <property type="protein sequence ID" value="AUW93553.1"/>
    <property type="molecule type" value="Genomic_DNA"/>
</dbReference>
<dbReference type="RefSeq" id="WP_158246243.1">
    <property type="nucleotide sequence ID" value="NZ_CP133983.1"/>
</dbReference>
<dbReference type="InterPro" id="IPR036388">
    <property type="entry name" value="WH-like_DNA-bd_sf"/>
</dbReference>
<keyword evidence="10" id="KW-1185">Reference proteome</keyword>
<sequence>MVIPSVNREVTDDTLLALEREGDSYALDQLILRYQSLVTAKARTYYVVGLEHEDLQQEGLLGLFYAIRHFRPEQGVPFQAFADLCVSRRIVSAVIRATRKKQQPLNTAFSLYQSSSDEQDGQPFIGRLVDHGAINPENWVMEQESTEKWTALLNRRLTALERDVLALYLSGFTYHQIAAQLGRSAKSIDNALQRVRAKASNELDLRMLS</sequence>
<name>A0ABN5GYL8_9FIRM</name>
<keyword evidence="5" id="KW-0238">DNA-binding</keyword>
<accession>A0ABN5GYL8</accession>
<evidence type="ECO:0000256" key="1">
    <source>
        <dbReference type="ARBA" id="ARBA00007788"/>
    </source>
</evidence>
<evidence type="ECO:0000256" key="6">
    <source>
        <dbReference type="ARBA" id="ARBA00023163"/>
    </source>
</evidence>
<dbReference type="PANTHER" id="PTHR30385:SF1">
    <property type="entry name" value="RNA POLYMERASE SIGMA-H FACTOR"/>
    <property type="match status" value="1"/>
</dbReference>
<dbReference type="Pfam" id="PF04542">
    <property type="entry name" value="Sigma70_r2"/>
    <property type="match status" value="1"/>
</dbReference>
<evidence type="ECO:0000256" key="2">
    <source>
        <dbReference type="ARBA" id="ARBA00021245"/>
    </source>
</evidence>
<dbReference type="SMART" id="SM00421">
    <property type="entry name" value="HTH_LUXR"/>
    <property type="match status" value="1"/>
</dbReference>
<comment type="function">
    <text evidence="7">Sigma factors are initiation factors that promote the attachment of RNA polymerase to specific initiation sites and are then released. Sigma-S contributes to the protection against external stress, thus playing a role in cellular fitness and survival.</text>
</comment>
<evidence type="ECO:0000313" key="9">
    <source>
        <dbReference type="EMBL" id="AUW93553.1"/>
    </source>
</evidence>
<dbReference type="PIRSF" id="PIRSF002939">
    <property type="entry name" value="RNA_polymerase_sigma-H_factor"/>
    <property type="match status" value="1"/>
</dbReference>
<dbReference type="SUPFAM" id="SSF88946">
    <property type="entry name" value="Sigma2 domain of RNA polymerase sigma factors"/>
    <property type="match status" value="1"/>
</dbReference>
<protein>
    <recommendedName>
        <fullName evidence="2">RNA polymerase sigma factor SigS</fullName>
    </recommendedName>
</protein>
<gene>
    <name evidence="9" type="ORF">BXT84_06030</name>
</gene>
<dbReference type="NCBIfam" id="TIGR02937">
    <property type="entry name" value="sigma70-ECF"/>
    <property type="match status" value="1"/>
</dbReference>
<dbReference type="InterPro" id="IPR013325">
    <property type="entry name" value="RNA_pol_sigma_r2"/>
</dbReference>
<organism evidence="9 10">
    <name type="scientific">Sulfobacillus thermotolerans</name>
    <dbReference type="NCBI Taxonomy" id="338644"/>
    <lineage>
        <taxon>Bacteria</taxon>
        <taxon>Bacillati</taxon>
        <taxon>Bacillota</taxon>
        <taxon>Clostridia</taxon>
        <taxon>Eubacteriales</taxon>
        <taxon>Clostridiales Family XVII. Incertae Sedis</taxon>
        <taxon>Sulfobacillus</taxon>
    </lineage>
</organism>
<dbReference type="PANTHER" id="PTHR30385">
    <property type="entry name" value="SIGMA FACTOR F FLAGELLAR"/>
    <property type="match status" value="1"/>
</dbReference>
<evidence type="ECO:0000313" key="10">
    <source>
        <dbReference type="Proteomes" id="UP000325292"/>
    </source>
</evidence>
<dbReference type="SUPFAM" id="SSF46894">
    <property type="entry name" value="C-terminal effector domain of the bipartite response regulators"/>
    <property type="match status" value="1"/>
</dbReference>
<dbReference type="InterPro" id="IPR013249">
    <property type="entry name" value="RNA_pol_sigma70_r4_t2"/>
</dbReference>
<dbReference type="Pfam" id="PF08281">
    <property type="entry name" value="Sigma70_r4_2"/>
    <property type="match status" value="1"/>
</dbReference>
<keyword evidence="6" id="KW-0804">Transcription</keyword>
<dbReference type="Gene3D" id="1.10.10.10">
    <property type="entry name" value="Winged helix-like DNA-binding domain superfamily/Winged helix DNA-binding domain"/>
    <property type="match status" value="1"/>
</dbReference>
<evidence type="ECO:0000256" key="4">
    <source>
        <dbReference type="ARBA" id="ARBA00023082"/>
    </source>
</evidence>
<proteinExistence type="inferred from homology"/>
<keyword evidence="4" id="KW-0731">Sigma factor</keyword>
<dbReference type="InterPro" id="IPR014284">
    <property type="entry name" value="RNA_pol_sigma-70_dom"/>
</dbReference>
<evidence type="ECO:0000256" key="3">
    <source>
        <dbReference type="ARBA" id="ARBA00023015"/>
    </source>
</evidence>
<keyword evidence="3" id="KW-0805">Transcription regulation</keyword>
<evidence type="ECO:0000256" key="7">
    <source>
        <dbReference type="ARBA" id="ARBA00024701"/>
    </source>
</evidence>
<dbReference type="InterPro" id="IPR000792">
    <property type="entry name" value="Tscrpt_reg_LuxR_C"/>
</dbReference>